<dbReference type="InterPro" id="IPR003675">
    <property type="entry name" value="Rce1/LyrA-like_dom"/>
</dbReference>
<feature type="transmembrane region" description="Helical" evidence="1">
    <location>
        <begin position="21"/>
        <end position="42"/>
    </location>
</feature>
<keyword evidence="1" id="KW-0812">Transmembrane</keyword>
<dbReference type="RefSeq" id="WP_267301405.1">
    <property type="nucleotide sequence ID" value="NZ_JAOQJZ010000010.1"/>
</dbReference>
<dbReference type="GO" id="GO:0080120">
    <property type="term" value="P:CAAX-box protein maturation"/>
    <property type="evidence" value="ECO:0007669"/>
    <property type="project" value="UniProtKB-ARBA"/>
</dbReference>
<keyword evidence="3" id="KW-0378">Hydrolase</keyword>
<keyword evidence="1" id="KW-1133">Transmembrane helix</keyword>
<feature type="transmembrane region" description="Helical" evidence="1">
    <location>
        <begin position="175"/>
        <end position="192"/>
    </location>
</feature>
<dbReference type="EMBL" id="JAOQJZ010000010">
    <property type="protein sequence ID" value="MCU6706247.1"/>
    <property type="molecule type" value="Genomic_DNA"/>
</dbReference>
<protein>
    <submittedName>
        <fullName evidence="3">CPBP family intramembrane metalloprotease</fullName>
    </submittedName>
</protein>
<sequence length="338" mass="37103">MNNDTIKLIRKTSNVNSLMVIIFYMLDIALIRLGDLVVYHIAGKSAYYEDIAQLVSYCIQYLVVVPIVLVVFRLVSGKKEGLKITACFRKPSMPAKWVAKWIVISFGLIYAANYINTFIFSYVQKASGTSLKGVDFTSSGTALGGVTSVLAMSVLAPFFEELMFRGTLFRNAEKCGQLTGIIMVGLTFGLWHGSYQQILYAAVMGMCACFMVAKTGSIFPSLILHFTMNTIGAIQSVALGSIDFDKFAAELEKGRITGTAPMIIIAVALLSFGLMIVGLVLFVKELRYHRDSFRLINFCPDVSQGKKIVIYFTAPVTILAFAGLIFITVRTALGLGLF</sequence>
<gene>
    <name evidence="3" type="ORF">OCV57_09960</name>
</gene>
<evidence type="ECO:0000313" key="3">
    <source>
        <dbReference type="EMBL" id="MCU6706247.1"/>
    </source>
</evidence>
<feature type="domain" description="CAAX prenyl protease 2/Lysostaphin resistance protein A-like" evidence="2">
    <location>
        <begin position="146"/>
        <end position="231"/>
    </location>
</feature>
<feature type="transmembrane region" description="Helical" evidence="1">
    <location>
        <begin position="54"/>
        <end position="76"/>
    </location>
</feature>
<dbReference type="Pfam" id="PF02517">
    <property type="entry name" value="Rce1-like"/>
    <property type="match status" value="1"/>
</dbReference>
<feature type="transmembrane region" description="Helical" evidence="1">
    <location>
        <begin position="308"/>
        <end position="329"/>
    </location>
</feature>
<evidence type="ECO:0000259" key="2">
    <source>
        <dbReference type="Pfam" id="PF02517"/>
    </source>
</evidence>
<dbReference type="Proteomes" id="UP001208131">
    <property type="component" value="Unassembled WGS sequence"/>
</dbReference>
<evidence type="ECO:0000313" key="4">
    <source>
        <dbReference type="Proteomes" id="UP001208131"/>
    </source>
</evidence>
<feature type="transmembrane region" description="Helical" evidence="1">
    <location>
        <begin position="142"/>
        <end position="163"/>
    </location>
</feature>
<keyword evidence="1" id="KW-0472">Membrane</keyword>
<keyword evidence="3" id="KW-0482">Metalloprotease</keyword>
<accession>A0AAE3IKQ6</accession>
<keyword evidence="3" id="KW-0645">Protease</keyword>
<feature type="transmembrane region" description="Helical" evidence="1">
    <location>
        <begin position="222"/>
        <end position="242"/>
    </location>
</feature>
<comment type="caution">
    <text evidence="3">The sequence shown here is derived from an EMBL/GenBank/DDBJ whole genome shotgun (WGS) entry which is preliminary data.</text>
</comment>
<dbReference type="InterPro" id="IPR052710">
    <property type="entry name" value="CAAX_protease"/>
</dbReference>
<name>A0AAE3IKQ6_9FIRM</name>
<keyword evidence="4" id="KW-1185">Reference proteome</keyword>
<evidence type="ECO:0000256" key="1">
    <source>
        <dbReference type="SAM" id="Phobius"/>
    </source>
</evidence>
<feature type="transmembrane region" description="Helical" evidence="1">
    <location>
        <begin position="97"/>
        <end position="122"/>
    </location>
</feature>
<dbReference type="GO" id="GO:0004175">
    <property type="term" value="F:endopeptidase activity"/>
    <property type="evidence" value="ECO:0007669"/>
    <property type="project" value="UniProtKB-ARBA"/>
</dbReference>
<proteinExistence type="predicted"/>
<dbReference type="PANTHER" id="PTHR36435:SF1">
    <property type="entry name" value="CAAX AMINO TERMINAL PROTEASE FAMILY PROTEIN"/>
    <property type="match status" value="1"/>
</dbReference>
<feature type="transmembrane region" description="Helical" evidence="1">
    <location>
        <begin position="262"/>
        <end position="283"/>
    </location>
</feature>
<dbReference type="AlphaFoldDB" id="A0AAE3IKQ6"/>
<reference evidence="3 4" key="1">
    <citation type="journal article" date="2021" name="ISME Commun">
        <title>Automated analysis of genomic sequences facilitates high-throughput and comprehensive description of bacteria.</title>
        <authorList>
            <person name="Hitch T.C.A."/>
        </authorList>
    </citation>
    <scope>NUCLEOTIDE SEQUENCE [LARGE SCALE GENOMIC DNA]</scope>
    <source>
        <strain evidence="3 4">Sanger_31</strain>
    </source>
</reference>
<dbReference type="GO" id="GO:0008237">
    <property type="term" value="F:metallopeptidase activity"/>
    <property type="evidence" value="ECO:0007669"/>
    <property type="project" value="UniProtKB-KW"/>
</dbReference>
<dbReference type="PANTHER" id="PTHR36435">
    <property type="entry name" value="SLR1288 PROTEIN"/>
    <property type="match status" value="1"/>
</dbReference>
<organism evidence="3 4">
    <name type="scientific">Hominimerdicola aceti</name>
    <dbReference type="NCBI Taxonomy" id="2981726"/>
    <lineage>
        <taxon>Bacteria</taxon>
        <taxon>Bacillati</taxon>
        <taxon>Bacillota</taxon>
        <taxon>Clostridia</taxon>
        <taxon>Eubacteriales</taxon>
        <taxon>Oscillospiraceae</taxon>
        <taxon>Hominimerdicola</taxon>
    </lineage>
</organism>